<proteinExistence type="inferred from homology"/>
<dbReference type="HAMAP" id="MF_00460">
    <property type="entry name" value="UPF0125_RnfH"/>
    <property type="match status" value="1"/>
</dbReference>
<dbReference type="EMBL" id="CP097636">
    <property type="protein sequence ID" value="URI08578.1"/>
    <property type="molecule type" value="Genomic_DNA"/>
</dbReference>
<accession>A0ABY4S6F3</accession>
<dbReference type="SUPFAM" id="SSF54285">
    <property type="entry name" value="MoaD/ThiS"/>
    <property type="match status" value="1"/>
</dbReference>
<gene>
    <name evidence="4" type="ORF">MW290_23650</name>
</gene>
<dbReference type="PANTHER" id="PTHR37483">
    <property type="entry name" value="UPF0125 PROTEIN RATB"/>
    <property type="match status" value="1"/>
</dbReference>
<evidence type="ECO:0000256" key="1">
    <source>
        <dbReference type="ARBA" id="ARBA00010645"/>
    </source>
</evidence>
<keyword evidence="5" id="KW-1185">Reference proteome</keyword>
<feature type="region of interest" description="Disordered" evidence="3">
    <location>
        <begin position="91"/>
        <end position="111"/>
    </location>
</feature>
<dbReference type="Gene3D" id="3.10.20.280">
    <property type="entry name" value="RnfH-like"/>
    <property type="match status" value="1"/>
</dbReference>
<dbReference type="Pfam" id="PF03658">
    <property type="entry name" value="Ub-RnfH"/>
    <property type="match status" value="1"/>
</dbReference>
<evidence type="ECO:0000256" key="3">
    <source>
        <dbReference type="SAM" id="MobiDB-lite"/>
    </source>
</evidence>
<dbReference type="InterPro" id="IPR016155">
    <property type="entry name" value="Mopterin_synth/thiamin_S_b"/>
</dbReference>
<dbReference type="RefSeq" id="WP_250196800.1">
    <property type="nucleotide sequence ID" value="NZ_CP097636.1"/>
</dbReference>
<dbReference type="Proteomes" id="UP001056201">
    <property type="component" value="Chromosome 2"/>
</dbReference>
<feature type="compositionally biased region" description="Basic residues" evidence="3">
    <location>
        <begin position="94"/>
        <end position="103"/>
    </location>
</feature>
<evidence type="ECO:0000313" key="5">
    <source>
        <dbReference type="Proteomes" id="UP001056201"/>
    </source>
</evidence>
<name>A0ABY4S6F3_AQUTE</name>
<comment type="similarity">
    <text evidence="1 2">Belongs to the UPF0125 (RnfH) family.</text>
</comment>
<protein>
    <recommendedName>
        <fullName evidence="2">UPF0125 protein MW290_23650</fullName>
    </recommendedName>
</protein>
<sequence>MATAEGSAGLLRIEVVCSPAAEHTERVALQLPPGSTVGDALARSGLAERHGLAADAWKVGVWGRLAPPAQPLRDLDRVELYRPLQVDPKEARRLRYKGQRQGRKTPPAARG</sequence>
<organism evidence="4 5">
    <name type="scientific">Aquincola tertiaricarbonis</name>
    <dbReference type="NCBI Taxonomy" id="391953"/>
    <lineage>
        <taxon>Bacteria</taxon>
        <taxon>Pseudomonadati</taxon>
        <taxon>Pseudomonadota</taxon>
        <taxon>Betaproteobacteria</taxon>
        <taxon>Burkholderiales</taxon>
        <taxon>Sphaerotilaceae</taxon>
        <taxon>Aquincola</taxon>
    </lineage>
</organism>
<dbReference type="PANTHER" id="PTHR37483:SF1">
    <property type="entry name" value="UPF0125 PROTEIN RATB"/>
    <property type="match status" value="1"/>
</dbReference>
<dbReference type="InterPro" id="IPR005346">
    <property type="entry name" value="RnfH"/>
</dbReference>
<evidence type="ECO:0000313" key="4">
    <source>
        <dbReference type="EMBL" id="URI08578.1"/>
    </source>
</evidence>
<dbReference type="InterPro" id="IPR037021">
    <property type="entry name" value="RnfH_sf"/>
</dbReference>
<reference evidence="4" key="1">
    <citation type="submission" date="2022-05" db="EMBL/GenBank/DDBJ databases">
        <title>An RpoN-dependent PEP-CTERM gene is involved in floc formation of an Aquincola tertiaricarbonis strain.</title>
        <authorList>
            <person name="Qiu D."/>
            <person name="Xia M."/>
        </authorList>
    </citation>
    <scope>NUCLEOTIDE SEQUENCE</scope>
    <source>
        <strain evidence="4">RN12</strain>
    </source>
</reference>
<evidence type="ECO:0000256" key="2">
    <source>
        <dbReference type="HAMAP-Rule" id="MF_00460"/>
    </source>
</evidence>